<feature type="transmembrane region" description="Helical" evidence="1">
    <location>
        <begin position="295"/>
        <end position="316"/>
    </location>
</feature>
<name>A0A4R2J846_9PSEU</name>
<dbReference type="Proteomes" id="UP000295680">
    <property type="component" value="Unassembled WGS sequence"/>
</dbReference>
<feature type="transmembrane region" description="Helical" evidence="1">
    <location>
        <begin position="182"/>
        <end position="206"/>
    </location>
</feature>
<evidence type="ECO:0000256" key="1">
    <source>
        <dbReference type="SAM" id="Phobius"/>
    </source>
</evidence>
<proteinExistence type="predicted"/>
<feature type="transmembrane region" description="Helical" evidence="1">
    <location>
        <begin position="271"/>
        <end position="288"/>
    </location>
</feature>
<reference evidence="2 3" key="1">
    <citation type="submission" date="2019-03" db="EMBL/GenBank/DDBJ databases">
        <title>Genomic Encyclopedia of Type Strains, Phase IV (KMG-IV): sequencing the most valuable type-strain genomes for metagenomic binning, comparative biology and taxonomic classification.</title>
        <authorList>
            <person name="Goeker M."/>
        </authorList>
    </citation>
    <scope>NUCLEOTIDE SEQUENCE [LARGE SCALE GENOMIC DNA]</scope>
    <source>
        <strain evidence="2 3">DSM 45934</strain>
    </source>
</reference>
<feature type="transmembrane region" description="Helical" evidence="1">
    <location>
        <begin position="105"/>
        <end position="127"/>
    </location>
</feature>
<comment type="caution">
    <text evidence="2">The sequence shown here is derived from an EMBL/GenBank/DDBJ whole genome shotgun (WGS) entry which is preliminary data.</text>
</comment>
<keyword evidence="1" id="KW-1133">Transmembrane helix</keyword>
<keyword evidence="1" id="KW-0472">Membrane</keyword>
<evidence type="ECO:0000313" key="2">
    <source>
        <dbReference type="EMBL" id="TCO54774.1"/>
    </source>
</evidence>
<feature type="transmembrane region" description="Helical" evidence="1">
    <location>
        <begin position="328"/>
        <end position="348"/>
    </location>
</feature>
<gene>
    <name evidence="2" type="ORF">EV192_10862</name>
</gene>
<keyword evidence="1" id="KW-0812">Transmembrane</keyword>
<evidence type="ECO:0000313" key="3">
    <source>
        <dbReference type="Proteomes" id="UP000295680"/>
    </source>
</evidence>
<feature type="transmembrane region" description="Helical" evidence="1">
    <location>
        <begin position="218"/>
        <end position="235"/>
    </location>
</feature>
<dbReference type="RefSeq" id="WP_243727239.1">
    <property type="nucleotide sequence ID" value="NZ_SLWS01000008.1"/>
</dbReference>
<keyword evidence="3" id="KW-1185">Reference proteome</keyword>
<sequence length="544" mass="56559">MTQTSTITLDADVPVGPEPPSRPWFGVAALWLFAAVPGGLALLSAVRAPRMHVLPDYWHVLEKVTDDGGHLLLGQVFTNHLDQPFVIPSVLFWVDAAWFGGDNRVLTVVTVLLVVGIVLALRSMLPFSPVTKAALTAGASWVLLSSHAAELWLQGTNGMSWVPAVFFSTVAIASAHRGRRWIAYTAALLGCLSFGAALPVWFVLGLVAWLRGDGRTRVVVPLAIGVVVVSAWWVTKPAGPQSLATSAFDPDGRLSVVGAAVGGLWSADNPTIAVIAGAVTLALLALLFGRTKARAGWVGLAGYSVALAVMLALGRTTSLVPGGNVGLVSRYVLVSALATVALLALAALNRPQWPHRYVVTSVAAVALATHAIGGVKADNVRRSYVPLNLAAVAFRVDAPKTLDALRIQRRAAPAAQALHAYPFSDSFTLGCHGPELGDHVDLAAAQPLPTTATGPTHGEIDTSTVTGDVIITGSAVIDGTPPDCVLVVDATKTVTGAGITSLPRTADQPPTTPDGVTWQAVASPNTTGATVLAVKNGTLYRLSQ</sequence>
<feature type="transmembrane region" description="Helical" evidence="1">
    <location>
        <begin position="24"/>
        <end position="46"/>
    </location>
</feature>
<protein>
    <recommendedName>
        <fullName evidence="4">DUF2079 domain-containing protein</fullName>
    </recommendedName>
</protein>
<accession>A0A4R2J846</accession>
<organism evidence="2 3">
    <name type="scientific">Actinocrispum wychmicini</name>
    <dbReference type="NCBI Taxonomy" id="1213861"/>
    <lineage>
        <taxon>Bacteria</taxon>
        <taxon>Bacillati</taxon>
        <taxon>Actinomycetota</taxon>
        <taxon>Actinomycetes</taxon>
        <taxon>Pseudonocardiales</taxon>
        <taxon>Pseudonocardiaceae</taxon>
        <taxon>Actinocrispum</taxon>
    </lineage>
</organism>
<dbReference type="EMBL" id="SLWS01000008">
    <property type="protein sequence ID" value="TCO54774.1"/>
    <property type="molecule type" value="Genomic_DNA"/>
</dbReference>
<evidence type="ECO:0008006" key="4">
    <source>
        <dbReference type="Google" id="ProtNLM"/>
    </source>
</evidence>
<dbReference type="AlphaFoldDB" id="A0A4R2J846"/>